<dbReference type="OrthoDB" id="457376at2"/>
<dbReference type="SUPFAM" id="SSF53822">
    <property type="entry name" value="Periplasmic binding protein-like I"/>
    <property type="match status" value="1"/>
</dbReference>
<accession>A0A4V3D5Z5</accession>
<organism evidence="6 7">
    <name type="scientific">Aureibacillus halotolerans</name>
    <dbReference type="NCBI Taxonomy" id="1508390"/>
    <lineage>
        <taxon>Bacteria</taxon>
        <taxon>Bacillati</taxon>
        <taxon>Bacillota</taxon>
        <taxon>Bacilli</taxon>
        <taxon>Bacillales</taxon>
        <taxon>Bacillaceae</taxon>
        <taxon>Aureibacillus</taxon>
    </lineage>
</organism>
<dbReference type="GO" id="GO:0003700">
    <property type="term" value="F:DNA-binding transcription factor activity"/>
    <property type="evidence" value="ECO:0007669"/>
    <property type="project" value="InterPro"/>
</dbReference>
<dbReference type="Pfam" id="PF13377">
    <property type="entry name" value="Peripla_BP_3"/>
    <property type="match status" value="1"/>
</dbReference>
<dbReference type="PRINTS" id="PR00035">
    <property type="entry name" value="HTHGNTR"/>
</dbReference>
<dbReference type="Gene3D" id="3.40.50.2300">
    <property type="match status" value="2"/>
</dbReference>
<comment type="caution">
    <text evidence="6">The sequence shown here is derived from an EMBL/GenBank/DDBJ whole genome shotgun (WGS) entry which is preliminary data.</text>
</comment>
<dbReference type="Proteomes" id="UP000295632">
    <property type="component" value="Unassembled WGS sequence"/>
</dbReference>
<dbReference type="CDD" id="cd06267">
    <property type="entry name" value="PBP1_LacI_sugar_binding-like"/>
    <property type="match status" value="1"/>
</dbReference>
<dbReference type="InterPro" id="IPR036390">
    <property type="entry name" value="WH_DNA-bd_sf"/>
</dbReference>
<evidence type="ECO:0000313" key="7">
    <source>
        <dbReference type="Proteomes" id="UP000295632"/>
    </source>
</evidence>
<dbReference type="PANTHER" id="PTHR30146:SF95">
    <property type="entry name" value="RIBOSE OPERON REPRESSOR"/>
    <property type="match status" value="1"/>
</dbReference>
<evidence type="ECO:0000256" key="2">
    <source>
        <dbReference type="ARBA" id="ARBA00023015"/>
    </source>
</evidence>
<dbReference type="SUPFAM" id="SSF46785">
    <property type="entry name" value="Winged helix' DNA-binding domain"/>
    <property type="match status" value="1"/>
</dbReference>
<name>A0A4V3D5Z5_9BACI</name>
<keyword evidence="2" id="KW-0805">Transcription regulation</keyword>
<evidence type="ECO:0000313" key="6">
    <source>
        <dbReference type="EMBL" id="TDQ42037.1"/>
    </source>
</evidence>
<evidence type="ECO:0000259" key="5">
    <source>
        <dbReference type="PROSITE" id="PS50949"/>
    </source>
</evidence>
<evidence type="ECO:0000256" key="4">
    <source>
        <dbReference type="ARBA" id="ARBA00023163"/>
    </source>
</evidence>
<keyword evidence="4" id="KW-0804">Transcription</keyword>
<evidence type="ECO:0000256" key="3">
    <source>
        <dbReference type="ARBA" id="ARBA00023125"/>
    </source>
</evidence>
<dbReference type="SMART" id="SM00345">
    <property type="entry name" value="HTH_GNTR"/>
    <property type="match status" value="1"/>
</dbReference>
<keyword evidence="3" id="KW-0238">DNA-binding</keyword>
<dbReference type="PANTHER" id="PTHR30146">
    <property type="entry name" value="LACI-RELATED TRANSCRIPTIONAL REPRESSOR"/>
    <property type="match status" value="1"/>
</dbReference>
<gene>
    <name evidence="6" type="ORF">EV213_10265</name>
</gene>
<proteinExistence type="predicted"/>
<dbReference type="InterPro" id="IPR000524">
    <property type="entry name" value="Tscrpt_reg_HTH_GntR"/>
</dbReference>
<dbReference type="RefSeq" id="WP_133578936.1">
    <property type="nucleotide sequence ID" value="NZ_SNYJ01000002.1"/>
</dbReference>
<keyword evidence="1" id="KW-0678">Repressor</keyword>
<feature type="domain" description="HTH gntR-type" evidence="5">
    <location>
        <begin position="7"/>
        <end position="75"/>
    </location>
</feature>
<evidence type="ECO:0000256" key="1">
    <source>
        <dbReference type="ARBA" id="ARBA00022491"/>
    </source>
</evidence>
<reference evidence="6 7" key="1">
    <citation type="submission" date="2019-03" db="EMBL/GenBank/DDBJ databases">
        <title>Genomic Encyclopedia of Type Strains, Phase IV (KMG-IV): sequencing the most valuable type-strain genomes for metagenomic binning, comparative biology and taxonomic classification.</title>
        <authorList>
            <person name="Goeker M."/>
        </authorList>
    </citation>
    <scope>NUCLEOTIDE SEQUENCE [LARGE SCALE GENOMIC DNA]</scope>
    <source>
        <strain evidence="6 7">DSM 28697</strain>
    </source>
</reference>
<dbReference type="Gene3D" id="1.10.10.10">
    <property type="entry name" value="Winged helix-like DNA-binding domain superfamily/Winged helix DNA-binding domain"/>
    <property type="match status" value="1"/>
</dbReference>
<dbReference type="PROSITE" id="PS50949">
    <property type="entry name" value="HTH_GNTR"/>
    <property type="match status" value="1"/>
</dbReference>
<dbReference type="AlphaFoldDB" id="A0A4V3D5Z5"/>
<dbReference type="InterPro" id="IPR046335">
    <property type="entry name" value="LacI/GalR-like_sensor"/>
</dbReference>
<dbReference type="InterPro" id="IPR028082">
    <property type="entry name" value="Peripla_BP_I"/>
</dbReference>
<dbReference type="GO" id="GO:0000976">
    <property type="term" value="F:transcription cis-regulatory region binding"/>
    <property type="evidence" value="ECO:0007669"/>
    <property type="project" value="TreeGrafter"/>
</dbReference>
<dbReference type="EMBL" id="SNYJ01000002">
    <property type="protein sequence ID" value="TDQ42037.1"/>
    <property type="molecule type" value="Genomic_DNA"/>
</dbReference>
<keyword evidence="7" id="KW-1185">Reference proteome</keyword>
<dbReference type="CDD" id="cd07377">
    <property type="entry name" value="WHTH_GntR"/>
    <property type="match status" value="1"/>
</dbReference>
<protein>
    <submittedName>
        <fullName evidence="6">GntR family transcriptional regulator of arabinose operon</fullName>
    </submittedName>
</protein>
<dbReference type="InterPro" id="IPR036388">
    <property type="entry name" value="WH-like_DNA-bd_sf"/>
</dbReference>
<dbReference type="Pfam" id="PF00392">
    <property type="entry name" value="GntR"/>
    <property type="match status" value="1"/>
</dbReference>
<sequence>MNQKSRKPLYLQIQHYYKNEIALENVKEHEMIPPEREIMEHFNVSRITVANALAGLAKDGWIYRVPGKGSFVQEGAKQLADSDDVVSQSEQKQATEPILFSEPSKPRQLVGLVIPTIRDYFALRLVNGISEMIEEGGFNLVIMMTNNSKDKEREAIREFVRLQVAGLLIFPVDAETYNDDILELKMQSFPFVLIDRYLPGVETNYVVSDNIYAAQIAVSHLWDLRHQQIAICSDSALPTISVEERVKGYMDALKEKGALINPSFLLTDLTVDYAADIKASPLYSIIEQRQASAYITLNARLGVHIVRVANDLGLRVPEDISVLTFDDPSAGGSENSMYTHISQSERLMGKQAAQILLDIMTKPHKAHAGYQMKRLQPELVVRQSTSAYNSF</sequence>